<feature type="region of interest" description="Disordered" evidence="1">
    <location>
        <begin position="1"/>
        <end position="24"/>
    </location>
</feature>
<evidence type="ECO:0000256" key="1">
    <source>
        <dbReference type="SAM" id="MobiDB-lite"/>
    </source>
</evidence>
<evidence type="ECO:0000313" key="3">
    <source>
        <dbReference type="Proteomes" id="UP000645390"/>
    </source>
</evidence>
<organism evidence="2 3">
    <name type="scientific">Pedobacter mendelii</name>
    <dbReference type="NCBI Taxonomy" id="1908240"/>
    <lineage>
        <taxon>Bacteria</taxon>
        <taxon>Pseudomonadati</taxon>
        <taxon>Bacteroidota</taxon>
        <taxon>Sphingobacteriia</taxon>
        <taxon>Sphingobacteriales</taxon>
        <taxon>Sphingobacteriaceae</taxon>
        <taxon>Pedobacter</taxon>
    </lineage>
</organism>
<evidence type="ECO:0000313" key="2">
    <source>
        <dbReference type="EMBL" id="GGI28843.1"/>
    </source>
</evidence>
<comment type="caution">
    <text evidence="2">The sequence shown here is derived from an EMBL/GenBank/DDBJ whole genome shotgun (WGS) entry which is preliminary data.</text>
</comment>
<reference evidence="3" key="1">
    <citation type="journal article" date="2019" name="Int. J. Syst. Evol. Microbiol.">
        <title>The Global Catalogue of Microorganisms (GCM) 10K type strain sequencing project: providing services to taxonomists for standard genome sequencing and annotation.</title>
        <authorList>
            <consortium name="The Broad Institute Genomics Platform"/>
            <consortium name="The Broad Institute Genome Sequencing Center for Infectious Disease"/>
            <person name="Wu L."/>
            <person name="Ma J."/>
        </authorList>
    </citation>
    <scope>NUCLEOTIDE SEQUENCE [LARGE SCALE GENOMIC DNA]</scope>
    <source>
        <strain evidence="3">CCM 8939</strain>
    </source>
</reference>
<gene>
    <name evidence="2" type="ORF">GCM10008119_34670</name>
</gene>
<dbReference type="EMBL" id="BMDJ01000012">
    <property type="protein sequence ID" value="GGI28843.1"/>
    <property type="molecule type" value="Genomic_DNA"/>
</dbReference>
<proteinExistence type="predicted"/>
<name>A0ABQ2BL94_9SPHI</name>
<accession>A0ABQ2BL94</accession>
<keyword evidence="3" id="KW-1185">Reference proteome</keyword>
<dbReference type="Proteomes" id="UP000645390">
    <property type="component" value="Unassembled WGS sequence"/>
</dbReference>
<sequence>MSTNKTKSLLKDCQGVNGMASPKQPQLVTTLKKAETKVNKVKKMINNNNPHETFLPQKPNKSIAPKTISSVQSKIAIPVEKGPKKSI</sequence>
<protein>
    <submittedName>
        <fullName evidence="2">Uncharacterized protein</fullName>
    </submittedName>
</protein>